<comment type="caution">
    <text evidence="1">The sequence shown here is derived from an EMBL/GenBank/DDBJ whole genome shotgun (WGS) entry which is preliminary data.</text>
</comment>
<dbReference type="RefSeq" id="WP_205118324.1">
    <property type="nucleotide sequence ID" value="NZ_JAFBCM010000001.1"/>
</dbReference>
<accession>A0ABV7YRP0</accession>
<dbReference type="Proteomes" id="UP001595699">
    <property type="component" value="Unassembled WGS sequence"/>
</dbReference>
<gene>
    <name evidence="1" type="ORF">ACFOUW_38155</name>
</gene>
<protein>
    <submittedName>
        <fullName evidence="1">Uncharacterized protein</fullName>
    </submittedName>
</protein>
<proteinExistence type="predicted"/>
<evidence type="ECO:0000313" key="2">
    <source>
        <dbReference type="Proteomes" id="UP001595699"/>
    </source>
</evidence>
<name>A0ABV7YRP0_9ACTN</name>
<sequence>MNDYAIYDLARQRYADLLRTAVQESQRPPRARPEPRWHRLAAFAQLLVGRTAAKI</sequence>
<dbReference type="EMBL" id="JBHRZH010000056">
    <property type="protein sequence ID" value="MFC3766704.1"/>
    <property type="molecule type" value="Genomic_DNA"/>
</dbReference>
<reference evidence="2" key="1">
    <citation type="journal article" date="2019" name="Int. J. Syst. Evol. Microbiol.">
        <title>The Global Catalogue of Microorganisms (GCM) 10K type strain sequencing project: providing services to taxonomists for standard genome sequencing and annotation.</title>
        <authorList>
            <consortium name="The Broad Institute Genomics Platform"/>
            <consortium name="The Broad Institute Genome Sequencing Center for Infectious Disease"/>
            <person name="Wu L."/>
            <person name="Ma J."/>
        </authorList>
    </citation>
    <scope>NUCLEOTIDE SEQUENCE [LARGE SCALE GENOMIC DNA]</scope>
    <source>
        <strain evidence="2">CGMCC 4.7241</strain>
    </source>
</reference>
<keyword evidence="2" id="KW-1185">Reference proteome</keyword>
<organism evidence="1 2">
    <name type="scientific">Tenggerimyces flavus</name>
    <dbReference type="NCBI Taxonomy" id="1708749"/>
    <lineage>
        <taxon>Bacteria</taxon>
        <taxon>Bacillati</taxon>
        <taxon>Actinomycetota</taxon>
        <taxon>Actinomycetes</taxon>
        <taxon>Propionibacteriales</taxon>
        <taxon>Nocardioidaceae</taxon>
        <taxon>Tenggerimyces</taxon>
    </lineage>
</organism>
<evidence type="ECO:0000313" key="1">
    <source>
        <dbReference type="EMBL" id="MFC3766704.1"/>
    </source>
</evidence>